<gene>
    <name evidence="3" type="primary">ORF216802</name>
</gene>
<dbReference type="Gene3D" id="1.10.1900.10">
    <property type="entry name" value="c-terminal domain of poly(a) binding protein"/>
    <property type="match status" value="1"/>
</dbReference>
<dbReference type="Pfam" id="PF00658">
    <property type="entry name" value="MLLE"/>
    <property type="match status" value="1"/>
</dbReference>
<dbReference type="PROSITE" id="PS51309">
    <property type="entry name" value="PABC"/>
    <property type="match status" value="1"/>
</dbReference>
<dbReference type="GO" id="GO:0003723">
    <property type="term" value="F:RNA binding"/>
    <property type="evidence" value="ECO:0007669"/>
    <property type="project" value="InterPro"/>
</dbReference>
<feature type="non-terminal residue" evidence="3">
    <location>
        <position position="1"/>
    </location>
</feature>
<sequence length="66" mass="7307">SCQPYFPPEETNNGPDSMRQAFGNGQGVVNPLTEQNAQLAGQRIYPKVREWNPAFANKITGMILTL</sequence>
<evidence type="ECO:0000313" key="3">
    <source>
        <dbReference type="EMBL" id="CEK97755.1"/>
    </source>
</evidence>
<dbReference type="SUPFAM" id="SSF63570">
    <property type="entry name" value="PABC (PABP) domain"/>
    <property type="match status" value="1"/>
</dbReference>
<organism evidence="3">
    <name type="scientific">Arion vulgaris</name>
    <dbReference type="NCBI Taxonomy" id="1028688"/>
    <lineage>
        <taxon>Eukaryota</taxon>
        <taxon>Metazoa</taxon>
        <taxon>Spiralia</taxon>
        <taxon>Lophotrochozoa</taxon>
        <taxon>Mollusca</taxon>
        <taxon>Gastropoda</taxon>
        <taxon>Heterobranchia</taxon>
        <taxon>Euthyneura</taxon>
        <taxon>Panpulmonata</taxon>
        <taxon>Eupulmonata</taxon>
        <taxon>Stylommatophora</taxon>
        <taxon>Helicina</taxon>
        <taxon>Arionoidea</taxon>
        <taxon>Arionidae</taxon>
        <taxon>Arion</taxon>
    </lineage>
</organism>
<feature type="non-terminal residue" evidence="3">
    <location>
        <position position="66"/>
    </location>
</feature>
<feature type="region of interest" description="Disordered" evidence="1">
    <location>
        <begin position="1"/>
        <end position="27"/>
    </location>
</feature>
<protein>
    <recommendedName>
        <fullName evidence="2">PABC domain-containing protein</fullName>
    </recommendedName>
</protein>
<proteinExistence type="predicted"/>
<dbReference type="AlphaFoldDB" id="A0A0B7BZY4"/>
<name>A0A0B7BZY4_9EUPU</name>
<dbReference type="EMBL" id="HACG01050890">
    <property type="protein sequence ID" value="CEK97755.1"/>
    <property type="molecule type" value="Transcribed_RNA"/>
</dbReference>
<reference evidence="3" key="1">
    <citation type="submission" date="2014-12" db="EMBL/GenBank/DDBJ databases">
        <title>Insight into the proteome of Arion vulgaris.</title>
        <authorList>
            <person name="Aradska J."/>
            <person name="Bulat T."/>
            <person name="Smidak R."/>
            <person name="Sarate P."/>
            <person name="Gangsoo J."/>
            <person name="Sialana F."/>
            <person name="Bilban M."/>
            <person name="Lubec G."/>
        </authorList>
    </citation>
    <scope>NUCLEOTIDE SEQUENCE</scope>
    <source>
        <tissue evidence="3">Skin</tissue>
    </source>
</reference>
<feature type="domain" description="PABC" evidence="2">
    <location>
        <begin position="20"/>
        <end position="66"/>
    </location>
</feature>
<evidence type="ECO:0000256" key="1">
    <source>
        <dbReference type="SAM" id="MobiDB-lite"/>
    </source>
</evidence>
<dbReference type="InterPro" id="IPR036053">
    <property type="entry name" value="PABP-dom"/>
</dbReference>
<evidence type="ECO:0000259" key="2">
    <source>
        <dbReference type="PROSITE" id="PS51309"/>
    </source>
</evidence>
<dbReference type="InterPro" id="IPR002004">
    <property type="entry name" value="PABP_HYD_C"/>
</dbReference>
<accession>A0A0B7BZY4</accession>